<organism evidence="2 3">
    <name type="scientific">Pseudomonas moorei</name>
    <dbReference type="NCBI Taxonomy" id="395599"/>
    <lineage>
        <taxon>Bacteria</taxon>
        <taxon>Pseudomonadati</taxon>
        <taxon>Pseudomonadota</taxon>
        <taxon>Gammaproteobacteria</taxon>
        <taxon>Pseudomonadales</taxon>
        <taxon>Pseudomonadaceae</taxon>
        <taxon>Pseudomonas</taxon>
    </lineage>
</organism>
<accession>A0A1H1J5Q7</accession>
<evidence type="ECO:0000259" key="1">
    <source>
        <dbReference type="Pfam" id="PF13391"/>
    </source>
</evidence>
<dbReference type="GO" id="GO:0004519">
    <property type="term" value="F:endonuclease activity"/>
    <property type="evidence" value="ECO:0007669"/>
    <property type="project" value="UniProtKB-KW"/>
</dbReference>
<proteinExistence type="predicted"/>
<feature type="domain" description="HNH nuclease" evidence="1">
    <location>
        <begin position="193"/>
        <end position="245"/>
    </location>
</feature>
<evidence type="ECO:0000313" key="3">
    <source>
        <dbReference type="Proteomes" id="UP000199570"/>
    </source>
</evidence>
<name>A0A1H1J5Q7_9PSED</name>
<dbReference type="InterPro" id="IPR003615">
    <property type="entry name" value="HNH_nuc"/>
</dbReference>
<keyword evidence="2" id="KW-0540">Nuclease</keyword>
<dbReference type="Proteomes" id="UP000199570">
    <property type="component" value="Unassembled WGS sequence"/>
</dbReference>
<protein>
    <submittedName>
        <fullName evidence="2">HNH endonuclease</fullName>
    </submittedName>
</protein>
<reference evidence="3" key="1">
    <citation type="submission" date="2016-10" db="EMBL/GenBank/DDBJ databases">
        <authorList>
            <person name="Varghese N."/>
            <person name="Submissions S."/>
        </authorList>
    </citation>
    <scope>NUCLEOTIDE SEQUENCE [LARGE SCALE GENOMIC DNA]</scope>
    <source>
        <strain evidence="3">BS3775</strain>
    </source>
</reference>
<dbReference type="RefSeq" id="WP_245706759.1">
    <property type="nucleotide sequence ID" value="NZ_FNKJ01000004.1"/>
</dbReference>
<evidence type="ECO:0000313" key="2">
    <source>
        <dbReference type="EMBL" id="SDR45243.1"/>
    </source>
</evidence>
<keyword evidence="3" id="KW-1185">Reference proteome</keyword>
<dbReference type="AlphaFoldDB" id="A0A1H1J5Q7"/>
<dbReference type="Pfam" id="PF13391">
    <property type="entry name" value="HNH_2"/>
    <property type="match status" value="1"/>
</dbReference>
<keyword evidence="2" id="KW-0378">Hydrolase</keyword>
<dbReference type="EMBL" id="FNKJ01000004">
    <property type="protein sequence ID" value="SDR45243.1"/>
    <property type="molecule type" value="Genomic_DNA"/>
</dbReference>
<sequence length="293" mass="33105">MGKLLSIRDVKISLERRGFFHVKQSVSDGKVMRFDHVLATYPVYLKQSASLNPIQKVPLIIHPSFSEQLAELKTITGVFFGKYPLAFSSNMEAFPKKINDQPRNGRKPGQVPEPHGIELGFEHEAALDEFVDWLTAQRPFDSASDATSVAGRHTAPTQDSLLPLTETEREAIIKARIGQGIYRAALIDYWGSCSVTGCANLNMLRASHAKPWFAATSYERLDPFNGLLLTPNLDLAFDQGLISFNDDGQILISNQLDEQSCSALNVWPHLRLRQIEPRHRVYLAWHRDYKFKK</sequence>
<keyword evidence="2" id="KW-0255">Endonuclease</keyword>
<gene>
    <name evidence="2" type="ORF">SAMN04490195_5797</name>
</gene>